<evidence type="ECO:0008006" key="4">
    <source>
        <dbReference type="Google" id="ProtNLM"/>
    </source>
</evidence>
<keyword evidence="1" id="KW-0812">Transmembrane</keyword>
<accession>G5JQ45</accession>
<feature type="transmembrane region" description="Helical" evidence="1">
    <location>
        <begin position="12"/>
        <end position="40"/>
    </location>
</feature>
<gene>
    <name evidence="2" type="ORF">STRCR_1727</name>
</gene>
<keyword evidence="3" id="KW-1185">Reference proteome</keyword>
<feature type="transmembrane region" description="Helical" evidence="1">
    <location>
        <begin position="75"/>
        <end position="97"/>
    </location>
</feature>
<dbReference type="STRING" id="873449.STRCR_1727"/>
<sequence length="187" mass="20949">MIKTPSRKLVGWAMGLQLTASLVIIPTLIFIIIFVLSAGFREYVLSFLTHSLGLENSEDDFATAILRVIWFMYSLYAYFLFLLILNLVTNILSIIAASFWSRHLGFLISFLLAWGLEFIFVAVAWSSIYASQENISQIFITGLIGLGLAKVVQVCVTISQFILAGKEIKANQQGHQIVYQQGLNGYQ</sequence>
<proteinExistence type="predicted"/>
<feature type="transmembrane region" description="Helical" evidence="1">
    <location>
        <begin position="104"/>
        <end position="126"/>
    </location>
</feature>
<dbReference type="EMBL" id="AEUV02000002">
    <property type="protein sequence ID" value="EHI74938.1"/>
    <property type="molecule type" value="Genomic_DNA"/>
</dbReference>
<dbReference type="RefSeq" id="WP_004228828.1">
    <property type="nucleotide sequence ID" value="NZ_AEUV02000002.1"/>
</dbReference>
<name>G5JQ45_STRCG</name>
<evidence type="ECO:0000256" key="1">
    <source>
        <dbReference type="SAM" id="Phobius"/>
    </source>
</evidence>
<keyword evidence="1" id="KW-0472">Membrane</keyword>
<dbReference type="Proteomes" id="UP000004322">
    <property type="component" value="Unassembled WGS sequence"/>
</dbReference>
<dbReference type="AlphaFoldDB" id="G5JQ45"/>
<comment type="caution">
    <text evidence="2">The sequence shown here is derived from an EMBL/GenBank/DDBJ whole genome shotgun (WGS) entry which is preliminary data.</text>
</comment>
<protein>
    <recommendedName>
        <fullName evidence="4">Transmembrane protein</fullName>
    </recommendedName>
</protein>
<reference evidence="2" key="1">
    <citation type="submission" date="2011-07" db="EMBL/GenBank/DDBJ databases">
        <authorList>
            <person name="Stanhope M.J."/>
            <person name="Durkin A.S."/>
            <person name="Hostetler J."/>
            <person name="Kim M."/>
            <person name="Radune D."/>
            <person name="Singh I."/>
            <person name="Town C.D."/>
        </authorList>
    </citation>
    <scope>NUCLEOTIDE SEQUENCE [LARGE SCALE GENOMIC DNA]</scope>
    <source>
        <strain evidence="2">HS-6</strain>
    </source>
</reference>
<organism evidence="2 3">
    <name type="scientific">Streptococcus criceti HS-6</name>
    <dbReference type="NCBI Taxonomy" id="873449"/>
    <lineage>
        <taxon>Bacteria</taxon>
        <taxon>Bacillati</taxon>
        <taxon>Bacillota</taxon>
        <taxon>Bacilli</taxon>
        <taxon>Lactobacillales</taxon>
        <taxon>Streptococcaceae</taxon>
        <taxon>Streptococcus</taxon>
    </lineage>
</organism>
<feature type="transmembrane region" description="Helical" evidence="1">
    <location>
        <begin position="138"/>
        <end position="163"/>
    </location>
</feature>
<keyword evidence="1" id="KW-1133">Transmembrane helix</keyword>
<evidence type="ECO:0000313" key="2">
    <source>
        <dbReference type="EMBL" id="EHI74938.1"/>
    </source>
</evidence>
<evidence type="ECO:0000313" key="3">
    <source>
        <dbReference type="Proteomes" id="UP000004322"/>
    </source>
</evidence>